<dbReference type="InterPro" id="IPR002711">
    <property type="entry name" value="HNH"/>
</dbReference>
<accession>A0A4Q7TFT4</accession>
<feature type="domain" description="HNH nuclease" evidence="1">
    <location>
        <begin position="19"/>
        <end position="80"/>
    </location>
</feature>
<keyword evidence="2" id="KW-0255">Endonuclease</keyword>
<protein>
    <submittedName>
        <fullName evidence="2">HNH endonuclease</fullName>
    </submittedName>
</protein>
<dbReference type="RefSeq" id="WP_198674415.1">
    <property type="nucleotide sequence ID" value="NZ_SGXT01000016.1"/>
</dbReference>
<dbReference type="GO" id="GO:0008270">
    <property type="term" value="F:zinc ion binding"/>
    <property type="evidence" value="ECO:0007669"/>
    <property type="project" value="InterPro"/>
</dbReference>
<gene>
    <name evidence="2" type="ORF">EV140_1936</name>
</gene>
<keyword evidence="2" id="KW-0378">Hydrolase</keyword>
<comment type="caution">
    <text evidence="2">The sequence shown here is derived from an EMBL/GenBank/DDBJ whole genome shotgun (WGS) entry which is preliminary data.</text>
</comment>
<proteinExistence type="predicted"/>
<dbReference type="SMART" id="SM00507">
    <property type="entry name" value="HNHc"/>
    <property type="match status" value="1"/>
</dbReference>
<dbReference type="AlphaFoldDB" id="A0A4Q7TFT4"/>
<reference evidence="2 3" key="1">
    <citation type="journal article" date="2015" name="Stand. Genomic Sci.">
        <title>Genomic Encyclopedia of Bacterial and Archaeal Type Strains, Phase III: the genomes of soil and plant-associated and newly described type strains.</title>
        <authorList>
            <person name="Whitman W.B."/>
            <person name="Woyke T."/>
            <person name="Klenk H.P."/>
            <person name="Zhou Y."/>
            <person name="Lilburn T.G."/>
            <person name="Beck B.J."/>
            <person name="De Vos P."/>
            <person name="Vandamme P."/>
            <person name="Eisen J.A."/>
            <person name="Garrity G."/>
            <person name="Hugenholtz P."/>
            <person name="Kyrpides N.C."/>
        </authorList>
    </citation>
    <scope>NUCLEOTIDE SEQUENCE [LARGE SCALE GENOMIC DNA]</scope>
    <source>
        <strain evidence="2 3">AC4r</strain>
    </source>
</reference>
<dbReference type="GO" id="GO:0004519">
    <property type="term" value="F:endonuclease activity"/>
    <property type="evidence" value="ECO:0007669"/>
    <property type="project" value="UniProtKB-KW"/>
</dbReference>
<evidence type="ECO:0000313" key="3">
    <source>
        <dbReference type="Proteomes" id="UP000292408"/>
    </source>
</evidence>
<dbReference type="EMBL" id="SGXT01000016">
    <property type="protein sequence ID" value="RZT59331.1"/>
    <property type="molecule type" value="Genomic_DNA"/>
</dbReference>
<organism evidence="2 3">
    <name type="scientific">Microcella alkaliphila</name>
    <dbReference type="NCBI Taxonomy" id="279828"/>
    <lineage>
        <taxon>Bacteria</taxon>
        <taxon>Bacillati</taxon>
        <taxon>Actinomycetota</taxon>
        <taxon>Actinomycetes</taxon>
        <taxon>Micrococcales</taxon>
        <taxon>Microbacteriaceae</taxon>
        <taxon>Microcella</taxon>
    </lineage>
</organism>
<dbReference type="Pfam" id="PF01844">
    <property type="entry name" value="HNH"/>
    <property type="match status" value="1"/>
</dbReference>
<evidence type="ECO:0000259" key="1">
    <source>
        <dbReference type="SMART" id="SM00507"/>
    </source>
</evidence>
<dbReference type="CDD" id="cd00085">
    <property type="entry name" value="HNHc"/>
    <property type="match status" value="1"/>
</dbReference>
<dbReference type="Gene3D" id="1.10.30.50">
    <property type="match status" value="1"/>
</dbReference>
<keyword evidence="2" id="KW-0540">Nuclease</keyword>
<dbReference type="GO" id="GO:0003676">
    <property type="term" value="F:nucleic acid binding"/>
    <property type="evidence" value="ECO:0007669"/>
    <property type="project" value="InterPro"/>
</dbReference>
<dbReference type="InterPro" id="IPR003615">
    <property type="entry name" value="HNH_nuc"/>
</dbReference>
<keyword evidence="3" id="KW-1185">Reference proteome</keyword>
<evidence type="ECO:0000313" key="2">
    <source>
        <dbReference type="EMBL" id="RZT59331.1"/>
    </source>
</evidence>
<sequence>MSNRSIRDGKGKAAYKRKRKRLLARVRDEGLVCHICGGDIDVTLDRRDPMSFTADHIEPLANGGDLVRNEIRPAHLRCNARRGTAADVAIEAWGAS</sequence>
<name>A0A4Q7TFT4_9MICO</name>
<dbReference type="Proteomes" id="UP000292408">
    <property type="component" value="Unassembled WGS sequence"/>
</dbReference>